<keyword evidence="4 5" id="KW-0472">Membrane</keyword>
<comment type="subcellular location">
    <subcellularLocation>
        <location evidence="1">Membrane</location>
        <topology evidence="1">Multi-pass membrane protein</topology>
    </subcellularLocation>
</comment>
<dbReference type="GO" id="GO:0016020">
    <property type="term" value="C:membrane"/>
    <property type="evidence" value="ECO:0007669"/>
    <property type="project" value="UniProtKB-SubCell"/>
</dbReference>
<feature type="transmembrane region" description="Helical" evidence="5">
    <location>
        <begin position="84"/>
        <end position="106"/>
    </location>
</feature>
<reference evidence="7 8" key="1">
    <citation type="submission" date="2017-06" db="EMBL/GenBank/DDBJ databases">
        <authorList>
            <consortium name="Pathogen Informatics"/>
        </authorList>
    </citation>
    <scope>NUCLEOTIDE SEQUENCE [LARGE SCALE GENOMIC DNA]</scope>
    <source>
        <strain evidence="7 8">NCTC13039</strain>
    </source>
</reference>
<dbReference type="EMBL" id="LT906453">
    <property type="protein sequence ID" value="SNV20291.1"/>
    <property type="molecule type" value="Genomic_DNA"/>
</dbReference>
<name>A0A239VDJ4_9MICO</name>
<dbReference type="InterPro" id="IPR051533">
    <property type="entry name" value="WaaL-like"/>
</dbReference>
<dbReference type="OrthoDB" id="9806320at2"/>
<keyword evidence="2 5" id="KW-0812">Transmembrane</keyword>
<evidence type="ECO:0000313" key="7">
    <source>
        <dbReference type="EMBL" id="SNV20291.1"/>
    </source>
</evidence>
<keyword evidence="3 5" id="KW-1133">Transmembrane helix</keyword>
<accession>A0A239VDJ4</accession>
<feature type="transmembrane region" description="Helical" evidence="5">
    <location>
        <begin position="28"/>
        <end position="46"/>
    </location>
</feature>
<evidence type="ECO:0000313" key="8">
    <source>
        <dbReference type="Proteomes" id="UP000242637"/>
    </source>
</evidence>
<dbReference type="KEGG" id="dco:SAMEA4475696_0966"/>
<evidence type="ECO:0000256" key="1">
    <source>
        <dbReference type="ARBA" id="ARBA00004141"/>
    </source>
</evidence>
<feature type="transmembrane region" description="Helical" evidence="5">
    <location>
        <begin position="148"/>
        <end position="172"/>
    </location>
</feature>
<dbReference type="InterPro" id="IPR007016">
    <property type="entry name" value="O-antigen_ligase-rel_domated"/>
</dbReference>
<dbReference type="PANTHER" id="PTHR37422:SF23">
    <property type="entry name" value="TEICHURONIC ACID BIOSYNTHESIS PROTEIN TUAE"/>
    <property type="match status" value="1"/>
</dbReference>
<evidence type="ECO:0000256" key="2">
    <source>
        <dbReference type="ARBA" id="ARBA00022692"/>
    </source>
</evidence>
<feature type="transmembrane region" description="Helical" evidence="5">
    <location>
        <begin position="247"/>
        <end position="263"/>
    </location>
</feature>
<feature type="transmembrane region" description="Helical" evidence="5">
    <location>
        <begin position="52"/>
        <end position="72"/>
    </location>
</feature>
<keyword evidence="7" id="KW-0436">Ligase</keyword>
<proteinExistence type="predicted"/>
<feature type="transmembrane region" description="Helical" evidence="5">
    <location>
        <begin position="393"/>
        <end position="412"/>
    </location>
</feature>
<keyword evidence="8" id="KW-1185">Reference proteome</keyword>
<dbReference type="PANTHER" id="PTHR37422">
    <property type="entry name" value="TEICHURONIC ACID BIOSYNTHESIS PROTEIN TUAE"/>
    <property type="match status" value="1"/>
</dbReference>
<gene>
    <name evidence="7" type="ORF">SAMEA4475696_00966</name>
</gene>
<evidence type="ECO:0000259" key="6">
    <source>
        <dbReference type="Pfam" id="PF04932"/>
    </source>
</evidence>
<organism evidence="7 8">
    <name type="scientific">Dermatophilus congolensis</name>
    <dbReference type="NCBI Taxonomy" id="1863"/>
    <lineage>
        <taxon>Bacteria</taxon>
        <taxon>Bacillati</taxon>
        <taxon>Actinomycetota</taxon>
        <taxon>Actinomycetes</taxon>
        <taxon>Micrococcales</taxon>
        <taxon>Dermatophilaceae</taxon>
        <taxon>Dermatophilus</taxon>
    </lineage>
</organism>
<feature type="domain" description="O-antigen ligase-related" evidence="6">
    <location>
        <begin position="234"/>
        <end position="374"/>
    </location>
</feature>
<dbReference type="AlphaFoldDB" id="A0A239VDJ4"/>
<dbReference type="Pfam" id="PF04932">
    <property type="entry name" value="Wzy_C"/>
    <property type="match status" value="1"/>
</dbReference>
<feature type="transmembrane region" description="Helical" evidence="5">
    <location>
        <begin position="268"/>
        <end position="287"/>
    </location>
</feature>
<dbReference type="GeneID" id="63459211"/>
<dbReference type="RefSeq" id="WP_084440984.1">
    <property type="nucleotide sequence ID" value="NZ_LT906453.1"/>
</dbReference>
<dbReference type="STRING" id="1121387.GCA_000429885_01121"/>
<evidence type="ECO:0000256" key="4">
    <source>
        <dbReference type="ARBA" id="ARBA00023136"/>
    </source>
</evidence>
<feature type="transmembrane region" description="Helical" evidence="5">
    <location>
        <begin position="365"/>
        <end position="386"/>
    </location>
</feature>
<dbReference type="Proteomes" id="UP000242637">
    <property type="component" value="Chromosome 1"/>
</dbReference>
<evidence type="ECO:0000256" key="5">
    <source>
        <dbReference type="SAM" id="Phobius"/>
    </source>
</evidence>
<evidence type="ECO:0000256" key="3">
    <source>
        <dbReference type="ARBA" id="ARBA00022989"/>
    </source>
</evidence>
<feature type="transmembrane region" description="Helical" evidence="5">
    <location>
        <begin position="118"/>
        <end position="136"/>
    </location>
</feature>
<protein>
    <submittedName>
        <fullName evidence="7">Lipid A core - O-antigen ligase and related enzymes</fullName>
    </submittedName>
</protein>
<dbReference type="GO" id="GO:0016874">
    <property type="term" value="F:ligase activity"/>
    <property type="evidence" value="ECO:0007669"/>
    <property type="project" value="UniProtKB-KW"/>
</dbReference>
<sequence length="447" mass="48514">MAIAAVQADESGHAYATRAQARSLRWRSIPIGVWLLFAGLAANVFSGHADDMGLPIGLDRVLLPAAFVAALMDRRARWWRLRSAHIAMLAFAAAATGSYLSMPWTVSLQSFFTLLDRVYIPFLLFAFAPYFLGTAARRALFLRMLTLLGVYLTVTTIAEALGANFLLFPRYIAAHREQLASMAAMSEDATRAGGPFLFGEPNGMTLAICAFAATVAAWRERGRWRVVALVTAPCAVAALIATMTRSVWLGTVLAVVCVAVTRWRWFLWLPVAAVAGVGSLLVGAWLFPQLAADASQRAGMSSSLWDRVTTNDAAMQIIAAEPLTGAGWQQFIQVVPDWARQADVVPLANTHIEVHNVVLSRGAELGVPGLVLFVLALLLGPVAALFRRVRVDLVPWQLFSLSVFVVWFTVSMTSPNPYPLPTFLMWFAAGFALALPQEPVSAKTVVA</sequence>